<organism evidence="3 4">
    <name type="scientific">Anaerobacillus alkaliphilus</name>
    <dbReference type="NCBI Taxonomy" id="1548597"/>
    <lineage>
        <taxon>Bacteria</taxon>
        <taxon>Bacillati</taxon>
        <taxon>Bacillota</taxon>
        <taxon>Bacilli</taxon>
        <taxon>Bacillales</taxon>
        <taxon>Bacillaceae</taxon>
        <taxon>Anaerobacillus</taxon>
    </lineage>
</organism>
<evidence type="ECO:0000259" key="2">
    <source>
        <dbReference type="Pfam" id="PF07833"/>
    </source>
</evidence>
<dbReference type="InterPro" id="IPR012854">
    <property type="entry name" value="Cu_amine_oxidase-like_N"/>
</dbReference>
<name>A0A4Q0VSX4_9BACI</name>
<proteinExistence type="predicted"/>
<evidence type="ECO:0000313" key="3">
    <source>
        <dbReference type="EMBL" id="RXJ01646.1"/>
    </source>
</evidence>
<keyword evidence="4" id="KW-1185">Reference proteome</keyword>
<feature type="signal peptide" evidence="1">
    <location>
        <begin position="1"/>
        <end position="21"/>
    </location>
</feature>
<feature type="domain" description="Copper amine oxidase-like N-terminal" evidence="2">
    <location>
        <begin position="36"/>
        <end position="142"/>
    </location>
</feature>
<evidence type="ECO:0000313" key="4">
    <source>
        <dbReference type="Proteomes" id="UP000290649"/>
    </source>
</evidence>
<dbReference type="SUPFAM" id="SSF55383">
    <property type="entry name" value="Copper amine oxidase, domain N"/>
    <property type="match status" value="1"/>
</dbReference>
<dbReference type="Gene3D" id="3.30.457.10">
    <property type="entry name" value="Copper amine oxidase-like, N-terminal domain"/>
    <property type="match status" value="1"/>
</dbReference>
<dbReference type="AlphaFoldDB" id="A0A4Q0VSX4"/>
<dbReference type="EMBL" id="QOUX01000032">
    <property type="protein sequence ID" value="RXJ01646.1"/>
    <property type="molecule type" value="Genomic_DNA"/>
</dbReference>
<dbReference type="Proteomes" id="UP000290649">
    <property type="component" value="Unassembled WGS sequence"/>
</dbReference>
<dbReference type="Pfam" id="PF07833">
    <property type="entry name" value="Cu_amine_oxidN1"/>
    <property type="match status" value="1"/>
</dbReference>
<keyword evidence="1" id="KW-0732">Signal</keyword>
<dbReference type="RefSeq" id="WP_129077948.1">
    <property type="nucleotide sequence ID" value="NZ_QOUX01000032.1"/>
</dbReference>
<dbReference type="InterPro" id="IPR036582">
    <property type="entry name" value="Mao_N_sf"/>
</dbReference>
<sequence>MYTKLASRMTLVFILFFTSLAIPSTGEASTSIKVEIDGEIIKFDQPATTIAGRTMVPMRKIFEELDSTVHWDAKTQTITASRGSKKITLKIGSKTATVNGQRLTLDVTPQVVKGRTLVPLRFISEALGAKVDWNSQTKTVSIVTFEYIERYYYVDRVTLNISEHISEERFYEDFYRIHQTRELVADTIFTSFLDNASYFESDHTSMVFNGDKFDAQMIIEGTVIDGKASGSYVIDLYDLKIGRRARTYNGTFKDVPYNRNLKISIQRLLDSNHSVIR</sequence>
<comment type="caution">
    <text evidence="3">The sequence shown here is derived from an EMBL/GenBank/DDBJ whole genome shotgun (WGS) entry which is preliminary data.</text>
</comment>
<dbReference type="OrthoDB" id="2503396at2"/>
<accession>A0A4Q0VSX4</accession>
<protein>
    <recommendedName>
        <fullName evidence="2">Copper amine oxidase-like N-terminal domain-containing protein</fullName>
    </recommendedName>
</protein>
<reference evidence="3 4" key="1">
    <citation type="journal article" date="2019" name="Int. J. Syst. Evol. Microbiol.">
        <title>Anaerobacillus alkaliphilus sp. nov., a novel alkaliphilic and moderately halophilic bacterium.</title>
        <authorList>
            <person name="Borsodi A.K."/>
            <person name="Aszalos J.M."/>
            <person name="Bihari P."/>
            <person name="Nagy I."/>
            <person name="Schumann P."/>
            <person name="Sproer C."/>
            <person name="Kovacs A.L."/>
            <person name="Boka K."/>
            <person name="Dobosy P."/>
            <person name="Ovari M."/>
            <person name="Szili-Kovacs T."/>
            <person name="Toth E."/>
        </authorList>
    </citation>
    <scope>NUCLEOTIDE SEQUENCE [LARGE SCALE GENOMIC DNA]</scope>
    <source>
        <strain evidence="3 4">B16-10</strain>
    </source>
</reference>
<feature type="chain" id="PRO_5038356856" description="Copper amine oxidase-like N-terminal domain-containing protein" evidence="1">
    <location>
        <begin position="22"/>
        <end position="277"/>
    </location>
</feature>
<gene>
    <name evidence="3" type="ORF">DS745_09195</name>
</gene>
<evidence type="ECO:0000256" key="1">
    <source>
        <dbReference type="SAM" id="SignalP"/>
    </source>
</evidence>